<sequence>MQMGQPSQTVSSYCLPPLQGLLLSQRFFIQPCSLTPTNFRFELSPPWCPHLIAPPEAEKKIP</sequence>
<keyword evidence="2" id="KW-1185">Reference proteome</keyword>
<evidence type="ECO:0000313" key="1">
    <source>
        <dbReference type="EMBL" id="AFR67632.1"/>
    </source>
</evidence>
<reference evidence="1 2" key="2">
    <citation type="journal article" date="2012" name="BMC Genomics">
        <title>The genome of Pelobacter carbinolicus reveals surprising metabolic capabilities and physiological features.</title>
        <authorList>
            <person name="Aklujkar M."/>
            <person name="Haveman S.A."/>
            <person name="Didonato R.Jr."/>
            <person name="Chertkov O."/>
            <person name="Han C.S."/>
            <person name="Land M.L."/>
            <person name="Brown P."/>
            <person name="Lovley D.R."/>
        </authorList>
    </citation>
    <scope>NUCLEOTIDE SEQUENCE [LARGE SCALE GENOMIC DNA]</scope>
    <source>
        <strain evidence="2">DSM 2380 / NBRC 103641 / GraBd1</strain>
    </source>
</reference>
<name>J9UA44_SYNC1</name>
<dbReference type="HOGENOM" id="CLU_2900183_0_0_7"/>
<protein>
    <submittedName>
        <fullName evidence="1">Uncharacterized protein</fullName>
    </submittedName>
</protein>
<dbReference type="EMBL" id="CP000142">
    <property type="protein sequence ID" value="AFR67632.1"/>
    <property type="molecule type" value="Genomic_DNA"/>
</dbReference>
<evidence type="ECO:0000313" key="2">
    <source>
        <dbReference type="Proteomes" id="UP000002534"/>
    </source>
</evidence>
<organism evidence="1 2">
    <name type="scientific">Syntrophotalea carbinolica (strain DSM 2380 / NBRC 103641 / GraBd1)</name>
    <name type="common">Pelobacter carbinolicus</name>
    <dbReference type="NCBI Taxonomy" id="338963"/>
    <lineage>
        <taxon>Bacteria</taxon>
        <taxon>Pseudomonadati</taxon>
        <taxon>Thermodesulfobacteriota</taxon>
        <taxon>Desulfuromonadia</taxon>
        <taxon>Desulfuromonadales</taxon>
        <taxon>Syntrophotaleaceae</taxon>
        <taxon>Syntrophotalea</taxon>
    </lineage>
</organism>
<reference evidence="2" key="1">
    <citation type="submission" date="2005-10" db="EMBL/GenBank/DDBJ databases">
        <title>Complete sequence of Pelobacter carbinolicus DSM 2380.</title>
        <authorList>
            <person name="Copeland A."/>
            <person name="Lucas S."/>
            <person name="Lapidus A."/>
            <person name="Barry K."/>
            <person name="Detter J.C."/>
            <person name="Glavina T."/>
            <person name="Hammon N."/>
            <person name="Israni S."/>
            <person name="Pitluck S."/>
            <person name="Chertkov O."/>
            <person name="Schmutz J."/>
            <person name="Larimer F."/>
            <person name="Land M."/>
            <person name="Kyrpides N."/>
            <person name="Ivanova N."/>
            <person name="Richardson P."/>
        </authorList>
    </citation>
    <scope>NUCLEOTIDE SEQUENCE [LARGE SCALE GENOMIC DNA]</scope>
    <source>
        <strain evidence="2">DSM 2380 / NBRC 103641 / GraBd1</strain>
    </source>
</reference>
<dbReference type="Proteomes" id="UP000002534">
    <property type="component" value="Chromosome"/>
</dbReference>
<gene>
    <name evidence="1" type="ordered locus">Pcar_3487</name>
</gene>
<proteinExistence type="predicted"/>
<accession>J9UA44</accession>
<dbReference type="AlphaFoldDB" id="J9UA44"/>
<dbReference type="KEGG" id="pca:Pcar_3487"/>